<organism evidence="2">
    <name type="scientific">virus sp. ctmTa7</name>
    <dbReference type="NCBI Taxonomy" id="2828255"/>
    <lineage>
        <taxon>Viruses</taxon>
    </lineage>
</organism>
<keyword evidence="1" id="KW-0472">Membrane</keyword>
<evidence type="ECO:0000256" key="1">
    <source>
        <dbReference type="SAM" id="Phobius"/>
    </source>
</evidence>
<reference evidence="2" key="1">
    <citation type="journal article" date="2021" name="Proc. Natl. Acad. Sci. U.S.A.">
        <title>A Catalog of Tens of Thousands of Viruses from Human Metagenomes Reveals Hidden Associations with Chronic Diseases.</title>
        <authorList>
            <person name="Tisza M.J."/>
            <person name="Buck C.B."/>
        </authorList>
    </citation>
    <scope>NUCLEOTIDE SEQUENCE</scope>
    <source>
        <strain evidence="2">CtmTa7</strain>
    </source>
</reference>
<proteinExistence type="predicted"/>
<evidence type="ECO:0000313" key="2">
    <source>
        <dbReference type="EMBL" id="DAE28846.1"/>
    </source>
</evidence>
<keyword evidence="1" id="KW-0812">Transmembrane</keyword>
<dbReference type="EMBL" id="BK059091">
    <property type="protein sequence ID" value="DAE28846.1"/>
    <property type="molecule type" value="Genomic_DNA"/>
</dbReference>
<feature type="transmembrane region" description="Helical" evidence="1">
    <location>
        <begin position="35"/>
        <end position="57"/>
    </location>
</feature>
<name>A0A8S5RBP6_9VIRU</name>
<protein>
    <submittedName>
        <fullName evidence="2">YrhK-like protein</fullName>
    </submittedName>
</protein>
<accession>A0A8S5RBP6</accession>
<keyword evidence="1" id="KW-1133">Transmembrane helix</keyword>
<feature type="transmembrane region" description="Helical" evidence="1">
    <location>
        <begin position="6"/>
        <end position="23"/>
    </location>
</feature>
<sequence>MKDLFYLIIGLFYLISCLFYLYVRRRYINKDVYTFAYYVFVIASFLMMLTSIFFNIIRNVTR</sequence>